<dbReference type="AlphaFoldDB" id="A0A1E7WE46"/>
<comment type="caution">
    <text evidence="2">The sequence shown here is derived from an EMBL/GenBank/DDBJ whole genome shotgun (WGS) entry which is preliminary data.</text>
</comment>
<dbReference type="EMBL" id="LROM01000109">
    <property type="protein sequence ID" value="OEZ96519.1"/>
    <property type="molecule type" value="Genomic_DNA"/>
</dbReference>
<evidence type="ECO:0000313" key="2">
    <source>
        <dbReference type="EMBL" id="OEZ96519.1"/>
    </source>
</evidence>
<organism evidence="2 3">
    <name type="scientific">Duganella phyllosphaerae</name>
    <dbReference type="NCBI Taxonomy" id="762836"/>
    <lineage>
        <taxon>Bacteria</taxon>
        <taxon>Pseudomonadati</taxon>
        <taxon>Pseudomonadota</taxon>
        <taxon>Betaproteobacteria</taxon>
        <taxon>Burkholderiales</taxon>
        <taxon>Oxalobacteraceae</taxon>
        <taxon>Telluria group</taxon>
        <taxon>Duganella</taxon>
    </lineage>
</organism>
<protein>
    <submittedName>
        <fullName evidence="2">Uncharacterized protein</fullName>
    </submittedName>
</protein>
<feature type="region of interest" description="Disordered" evidence="1">
    <location>
        <begin position="635"/>
        <end position="715"/>
    </location>
</feature>
<evidence type="ECO:0000313" key="3">
    <source>
        <dbReference type="Proteomes" id="UP000175989"/>
    </source>
</evidence>
<proteinExistence type="predicted"/>
<accession>A0A1E7WE46</accession>
<evidence type="ECO:0000256" key="1">
    <source>
        <dbReference type="SAM" id="MobiDB-lite"/>
    </source>
</evidence>
<name>A0A1E7WE46_9BURK</name>
<dbReference type="Proteomes" id="UP000175989">
    <property type="component" value="Unassembled WGS sequence"/>
</dbReference>
<gene>
    <name evidence="2" type="ORF">DUPY_39270</name>
</gene>
<reference evidence="3" key="1">
    <citation type="journal article" date="2016" name="Front. Microbiol.">
        <title>Molecular Keys to the Janthinobacterium and Duganella spp. Interaction with the Plant Pathogen Fusarium graminearum.</title>
        <authorList>
            <person name="Haack F.S."/>
            <person name="Poehlein A."/>
            <person name="Kroger C."/>
            <person name="Voigt C.A."/>
            <person name="Piepenbring M."/>
            <person name="Bode H.B."/>
            <person name="Daniel R."/>
            <person name="Schafer W."/>
            <person name="Streit W.R."/>
        </authorList>
    </citation>
    <scope>NUCLEOTIDE SEQUENCE [LARGE SCALE GENOMIC DNA]</scope>
    <source>
        <strain evidence="3">T54</strain>
    </source>
</reference>
<sequence>MRGRLALEEVHGDRGVRHRLALQVEHHHLEFQGVTAEHPVVGRNAHHHGRRPQVHAGGGRQGFAVGVLVRQLGRQFARHRHCRQLVDGHARTAGLVQREIAGAHRTADSTGARFGFTVVEYALVIVKRAAFAFHAHLYVTITEGEVAIIVEAHRLVLHHGAQLHRRVAGAAAGQVAQLHVEVERGYLHRRRLRPLQQRLHGRHTELLDAEAAGHAAAHQHLVPALARVERDGPVVGGAAVGAPHQRQLVALVAALVDHEHAGWQRLVRLERKTVHDLATLEVLHVHRLAGAQQGAVEHRVGDDVIGAGVFGGQVEAPALDAAIPFRQGERHVGAVACADEQAFATLAHRFRQLPGDIGHAVVVGAALPQQLAGAIAHGHLGARYWQSFVERRHPHQRRLRAAFEVGHQVGHQRSRTDVRGLALARQSLAEARAGQFHYVEARLFQGDAHHLELLAAARLGHGKALHAVGAAVLDFEAGQQLLVHLIAVQFAWLPAAVATHAPEPAHDLPVLLLVGGAFVHAQRRTFDIDRSQPGGQRRLDVAHGDRQQLVALRLDNAEARREFHQRRLGVRVDRHRKARGVEQRTAGVVLQAGGQRQAQAAARRQRADKADVVHVVGLGLVFFRHRLEDLAAGAGERGGQRIGAPYRRRKGDPGGQKRQAPSLGRKPLAGESGGEVGPDAKCQHLVLARGDAVGGSHASAPHQRHFRLGRQGPLA</sequence>
<keyword evidence="3" id="KW-1185">Reference proteome</keyword>